<evidence type="ECO:0000256" key="1">
    <source>
        <dbReference type="SAM" id="Coils"/>
    </source>
</evidence>
<keyword evidence="2" id="KW-1133">Transmembrane helix</keyword>
<dbReference type="EMBL" id="JAUCFG010000002">
    <property type="protein sequence ID" value="MDM5438005.1"/>
    <property type="molecule type" value="Genomic_DNA"/>
</dbReference>
<evidence type="ECO:0000313" key="3">
    <source>
        <dbReference type="EMBL" id="MDM5438005.1"/>
    </source>
</evidence>
<protein>
    <submittedName>
        <fullName evidence="3">Uncharacterized protein</fullName>
    </submittedName>
</protein>
<dbReference type="Proteomes" id="UP001224139">
    <property type="component" value="Unassembled WGS sequence"/>
</dbReference>
<evidence type="ECO:0000313" key="4">
    <source>
        <dbReference type="Proteomes" id="UP001224139"/>
    </source>
</evidence>
<keyword evidence="2" id="KW-0472">Membrane</keyword>
<keyword evidence="4" id="KW-1185">Reference proteome</keyword>
<feature type="transmembrane region" description="Helical" evidence="2">
    <location>
        <begin position="41"/>
        <end position="66"/>
    </location>
</feature>
<comment type="caution">
    <text evidence="3">The sequence shown here is derived from an EMBL/GenBank/DDBJ whole genome shotgun (WGS) entry which is preliminary data.</text>
</comment>
<name>A0ABT7R4Y9_9BACI</name>
<keyword evidence="2" id="KW-0812">Transmembrane</keyword>
<sequence>MNNEKMDRVDRLEERVKQLECELVRTKSAQKTSSIRMLGEGLLHLVFGVVVVGASIAILFGIITWIGEK</sequence>
<reference evidence="3 4" key="1">
    <citation type="submission" date="2023-06" db="EMBL/GenBank/DDBJ databases">
        <title>Comparative genomics of Bacillaceae isolates and their secondary metabolite potential.</title>
        <authorList>
            <person name="Song L."/>
            <person name="Nielsen L.J."/>
            <person name="Mohite O."/>
            <person name="Xu X."/>
            <person name="Weber T."/>
            <person name="Kovacs A.T."/>
        </authorList>
    </citation>
    <scope>NUCLEOTIDE SEQUENCE [LARGE SCALE GENOMIC DNA]</scope>
    <source>
        <strain evidence="3 4">DX2.1</strain>
    </source>
</reference>
<dbReference type="RefSeq" id="WP_289358610.1">
    <property type="nucleotide sequence ID" value="NZ_JAUCFG010000002.1"/>
</dbReference>
<gene>
    <name evidence="3" type="ORF">QUG02_07610</name>
</gene>
<keyword evidence="1" id="KW-0175">Coiled coil</keyword>
<proteinExistence type="predicted"/>
<feature type="coiled-coil region" evidence="1">
    <location>
        <begin position="2"/>
        <end position="29"/>
    </location>
</feature>
<organism evidence="3 4">
    <name type="scientific">Bacillus hominis</name>
    <dbReference type="NCBI Taxonomy" id="2817478"/>
    <lineage>
        <taxon>Bacteria</taxon>
        <taxon>Bacillati</taxon>
        <taxon>Bacillota</taxon>
        <taxon>Bacilli</taxon>
        <taxon>Bacillales</taxon>
        <taxon>Bacillaceae</taxon>
        <taxon>Bacillus</taxon>
        <taxon>Bacillus cereus group</taxon>
    </lineage>
</organism>
<accession>A0ABT7R4Y9</accession>
<evidence type="ECO:0000256" key="2">
    <source>
        <dbReference type="SAM" id="Phobius"/>
    </source>
</evidence>